<sequence>MDFYKQMKLALLCLVWMVTLTSGFHIKPNASARRVSRQISSGSPQLSVVSNPSQRRRAYGSGSQRTLQPSSRQWNARRIPASTRSKYSRALMAKLPPLRRTVQKPVTRRKIDKLSSIVESSRRAANTQKSAQRAKKPVKDRDYTFHVVLLADVLCQMCDSLQGEWRANCREQRCARADNS</sequence>
<accession>K1R3J5</accession>
<feature type="compositionally biased region" description="Polar residues" evidence="1">
    <location>
        <begin position="61"/>
        <end position="74"/>
    </location>
</feature>
<dbReference type="HOGENOM" id="CLU_1497675_0_0_1"/>
<gene>
    <name evidence="3" type="ORF">CGI_10022167</name>
</gene>
<evidence type="ECO:0000313" key="3">
    <source>
        <dbReference type="EMBL" id="EKC35745.1"/>
    </source>
</evidence>
<reference evidence="3" key="1">
    <citation type="journal article" date="2012" name="Nature">
        <title>The oyster genome reveals stress adaptation and complexity of shell formation.</title>
        <authorList>
            <person name="Zhang G."/>
            <person name="Fang X."/>
            <person name="Guo X."/>
            <person name="Li L."/>
            <person name="Luo R."/>
            <person name="Xu F."/>
            <person name="Yang P."/>
            <person name="Zhang L."/>
            <person name="Wang X."/>
            <person name="Qi H."/>
            <person name="Xiong Z."/>
            <person name="Que H."/>
            <person name="Xie Y."/>
            <person name="Holland P.W."/>
            <person name="Paps J."/>
            <person name="Zhu Y."/>
            <person name="Wu F."/>
            <person name="Chen Y."/>
            <person name="Wang J."/>
            <person name="Peng C."/>
            <person name="Meng J."/>
            <person name="Yang L."/>
            <person name="Liu J."/>
            <person name="Wen B."/>
            <person name="Zhang N."/>
            <person name="Huang Z."/>
            <person name="Zhu Q."/>
            <person name="Feng Y."/>
            <person name="Mount A."/>
            <person name="Hedgecock D."/>
            <person name="Xu Z."/>
            <person name="Liu Y."/>
            <person name="Domazet-Loso T."/>
            <person name="Du Y."/>
            <person name="Sun X."/>
            <person name="Zhang S."/>
            <person name="Liu B."/>
            <person name="Cheng P."/>
            <person name="Jiang X."/>
            <person name="Li J."/>
            <person name="Fan D."/>
            <person name="Wang W."/>
            <person name="Fu W."/>
            <person name="Wang T."/>
            <person name="Wang B."/>
            <person name="Zhang J."/>
            <person name="Peng Z."/>
            <person name="Li Y."/>
            <person name="Li N."/>
            <person name="Wang J."/>
            <person name="Chen M."/>
            <person name="He Y."/>
            <person name="Tan F."/>
            <person name="Song X."/>
            <person name="Zheng Q."/>
            <person name="Huang R."/>
            <person name="Yang H."/>
            <person name="Du X."/>
            <person name="Chen L."/>
            <person name="Yang M."/>
            <person name="Gaffney P.M."/>
            <person name="Wang S."/>
            <person name="Luo L."/>
            <person name="She Z."/>
            <person name="Ming Y."/>
            <person name="Huang W."/>
            <person name="Zhang S."/>
            <person name="Huang B."/>
            <person name="Zhang Y."/>
            <person name="Qu T."/>
            <person name="Ni P."/>
            <person name="Miao G."/>
            <person name="Wang J."/>
            <person name="Wang Q."/>
            <person name="Steinberg C.E."/>
            <person name="Wang H."/>
            <person name="Li N."/>
            <person name="Qian L."/>
            <person name="Zhang G."/>
            <person name="Li Y."/>
            <person name="Yang H."/>
            <person name="Liu X."/>
            <person name="Wang J."/>
            <person name="Yin Y."/>
            <person name="Wang J."/>
        </authorList>
    </citation>
    <scope>NUCLEOTIDE SEQUENCE [LARGE SCALE GENOMIC DNA]</scope>
    <source>
        <strain evidence="3">05x7-T-G4-1.051#20</strain>
    </source>
</reference>
<protein>
    <submittedName>
        <fullName evidence="3">Uncharacterized protein</fullName>
    </submittedName>
</protein>
<feature type="region of interest" description="Disordered" evidence="1">
    <location>
        <begin position="35"/>
        <end position="83"/>
    </location>
</feature>
<feature type="compositionally biased region" description="Polar residues" evidence="1">
    <location>
        <begin position="119"/>
        <end position="131"/>
    </location>
</feature>
<name>K1R3J5_MAGGI</name>
<dbReference type="InParanoid" id="K1R3J5"/>
<feature type="compositionally biased region" description="Polar residues" evidence="1">
    <location>
        <begin position="37"/>
        <end position="53"/>
    </location>
</feature>
<feature type="chain" id="PRO_5043635230" evidence="2">
    <location>
        <begin position="24"/>
        <end position="180"/>
    </location>
</feature>
<dbReference type="AlphaFoldDB" id="K1R3J5"/>
<evidence type="ECO:0000256" key="2">
    <source>
        <dbReference type="SAM" id="SignalP"/>
    </source>
</evidence>
<evidence type="ECO:0000256" key="1">
    <source>
        <dbReference type="SAM" id="MobiDB-lite"/>
    </source>
</evidence>
<feature type="signal peptide" evidence="2">
    <location>
        <begin position="1"/>
        <end position="23"/>
    </location>
</feature>
<proteinExistence type="predicted"/>
<feature type="region of interest" description="Disordered" evidence="1">
    <location>
        <begin position="119"/>
        <end position="138"/>
    </location>
</feature>
<dbReference type="EMBL" id="JH816972">
    <property type="protein sequence ID" value="EKC35745.1"/>
    <property type="molecule type" value="Genomic_DNA"/>
</dbReference>
<keyword evidence="2" id="KW-0732">Signal</keyword>
<organism evidence="3">
    <name type="scientific">Magallana gigas</name>
    <name type="common">Pacific oyster</name>
    <name type="synonym">Crassostrea gigas</name>
    <dbReference type="NCBI Taxonomy" id="29159"/>
    <lineage>
        <taxon>Eukaryota</taxon>
        <taxon>Metazoa</taxon>
        <taxon>Spiralia</taxon>
        <taxon>Lophotrochozoa</taxon>
        <taxon>Mollusca</taxon>
        <taxon>Bivalvia</taxon>
        <taxon>Autobranchia</taxon>
        <taxon>Pteriomorphia</taxon>
        <taxon>Ostreida</taxon>
        <taxon>Ostreoidea</taxon>
        <taxon>Ostreidae</taxon>
        <taxon>Magallana</taxon>
    </lineage>
</organism>
<dbReference type="OrthoDB" id="6136706at2759"/>